<dbReference type="PANTHER" id="PTHR10803:SF3">
    <property type="entry name" value="ATPASE GET3"/>
    <property type="match status" value="1"/>
</dbReference>
<protein>
    <recommendedName>
        <fullName evidence="3">arsenite-transporting ATPase</fullName>
        <ecNumber evidence="3">7.3.2.7</ecNumber>
    </recommendedName>
</protein>
<dbReference type="InterPro" id="IPR016300">
    <property type="entry name" value="ATPase_ArsA/GET3"/>
</dbReference>
<dbReference type="PANTHER" id="PTHR10803">
    <property type="entry name" value="ARSENICAL PUMP-DRIVING ATPASE ARSENITE-TRANSLOCATING ATPASE"/>
    <property type="match status" value="1"/>
</dbReference>
<dbReference type="AlphaFoldDB" id="A0A1V1PAG3"/>
<sequence length="313" mass="35554">MSIFNRRLLFVVGKGGVGKTTVSAALGVAAQRLKKTVLLVEVGDADAMGQIFERDTLPEKPIQIQRGLWGVRINPKSVLQEYIKIHVNIPFIAARIVKSKIFEYIIAATPGLKEVMTLGQIWRWEEGKTFDNCPHFDLIVVDAPATGHGVSLLMLPQTLIHMLKVGPIVEQTRMVHELLIDPVKTGMTLVTIPEELPVNEALEFKTIAKEQLQMPVQITLINSEYPNEFSTEDSATLDELSIEIDQKQHLKKLKPMFELAKSTIFRKQLQQIYIDRMHHHKGKNEVIIDLPFVFSHRLSIREIEPLITILQKY</sequence>
<reference evidence="6" key="1">
    <citation type="submission" date="2012-11" db="EMBL/GenBank/DDBJ databases">
        <authorList>
            <person name="Lucero-Rivera Y.E."/>
            <person name="Tovar-Ramirez D."/>
        </authorList>
    </citation>
    <scope>NUCLEOTIDE SEQUENCE [LARGE SCALE GENOMIC DNA]</scope>
    <source>
        <strain evidence="6">Araruama</strain>
    </source>
</reference>
<feature type="domain" description="ArsA/GET3 Anion-transporting ATPase-like" evidence="4">
    <location>
        <begin position="7"/>
        <end position="164"/>
    </location>
</feature>
<dbReference type="Gene3D" id="3.40.50.300">
    <property type="entry name" value="P-loop containing nucleotide triphosphate hydrolases"/>
    <property type="match status" value="1"/>
</dbReference>
<evidence type="ECO:0000259" key="4">
    <source>
        <dbReference type="Pfam" id="PF02374"/>
    </source>
</evidence>
<accession>A0A1V1PAG3</accession>
<dbReference type="EC" id="7.3.2.7" evidence="3"/>
<evidence type="ECO:0000256" key="1">
    <source>
        <dbReference type="ARBA" id="ARBA00011040"/>
    </source>
</evidence>
<dbReference type="GO" id="GO:0016887">
    <property type="term" value="F:ATP hydrolysis activity"/>
    <property type="evidence" value="ECO:0007669"/>
    <property type="project" value="InterPro"/>
</dbReference>
<comment type="caution">
    <text evidence="5">The sequence shown here is derived from an EMBL/GenBank/DDBJ whole genome shotgun (WGS) entry which is preliminary data.</text>
</comment>
<gene>
    <name evidence="5" type="ORF">OMM_02137</name>
</gene>
<dbReference type="InterPro" id="IPR027417">
    <property type="entry name" value="P-loop_NTPase"/>
</dbReference>
<evidence type="ECO:0000256" key="2">
    <source>
        <dbReference type="ARBA" id="ARBA00052296"/>
    </source>
</evidence>
<dbReference type="SUPFAM" id="SSF52540">
    <property type="entry name" value="P-loop containing nucleoside triphosphate hydrolases"/>
    <property type="match status" value="1"/>
</dbReference>
<name>A0A1V1PAG3_9BACT</name>
<comment type="similarity">
    <text evidence="1">Belongs to the arsA ATPase family.</text>
</comment>
<proteinExistence type="inferred from homology"/>
<organism evidence="5 6">
    <name type="scientific">Candidatus Magnetoglobus multicellularis str. Araruama</name>
    <dbReference type="NCBI Taxonomy" id="890399"/>
    <lineage>
        <taxon>Bacteria</taxon>
        <taxon>Pseudomonadati</taxon>
        <taxon>Thermodesulfobacteriota</taxon>
        <taxon>Desulfobacteria</taxon>
        <taxon>Desulfobacterales</taxon>
        <taxon>Desulfobacteraceae</taxon>
        <taxon>Candidatus Magnetoglobus</taxon>
    </lineage>
</organism>
<evidence type="ECO:0000313" key="6">
    <source>
        <dbReference type="Proteomes" id="UP000189670"/>
    </source>
</evidence>
<dbReference type="Pfam" id="PF02374">
    <property type="entry name" value="ArsA_ATPase"/>
    <property type="match status" value="1"/>
</dbReference>
<dbReference type="EMBL" id="ATBP01000209">
    <property type="protein sequence ID" value="ETR71892.1"/>
    <property type="molecule type" value="Genomic_DNA"/>
</dbReference>
<evidence type="ECO:0000256" key="3">
    <source>
        <dbReference type="ARBA" id="ARBA00066752"/>
    </source>
</evidence>
<dbReference type="CDD" id="cd02035">
    <property type="entry name" value="ArsA"/>
    <property type="match status" value="1"/>
</dbReference>
<dbReference type="Proteomes" id="UP000189670">
    <property type="component" value="Unassembled WGS sequence"/>
</dbReference>
<comment type="catalytic activity">
    <reaction evidence="2">
        <text>arsenite(in) + ATP + H2O = arsenite(out) + ADP + phosphate + H(+)</text>
        <dbReference type="Rhea" id="RHEA:11348"/>
        <dbReference type="ChEBI" id="CHEBI:15377"/>
        <dbReference type="ChEBI" id="CHEBI:15378"/>
        <dbReference type="ChEBI" id="CHEBI:29242"/>
        <dbReference type="ChEBI" id="CHEBI:30616"/>
        <dbReference type="ChEBI" id="CHEBI:43474"/>
        <dbReference type="ChEBI" id="CHEBI:456216"/>
        <dbReference type="EC" id="7.3.2.7"/>
    </reaction>
</comment>
<dbReference type="InterPro" id="IPR025723">
    <property type="entry name" value="ArsA/GET3_ATPase-like"/>
</dbReference>
<evidence type="ECO:0000313" key="5">
    <source>
        <dbReference type="EMBL" id="ETR71892.1"/>
    </source>
</evidence>
<dbReference type="GO" id="GO:0005524">
    <property type="term" value="F:ATP binding"/>
    <property type="evidence" value="ECO:0007669"/>
    <property type="project" value="InterPro"/>
</dbReference>
<dbReference type="GO" id="GO:0015446">
    <property type="term" value="F:ATPase-coupled arsenite transmembrane transporter activity"/>
    <property type="evidence" value="ECO:0007669"/>
    <property type="project" value="UniProtKB-EC"/>
</dbReference>